<dbReference type="AlphaFoldDB" id="W9SAV4"/>
<dbReference type="Proteomes" id="UP000030645">
    <property type="component" value="Unassembled WGS sequence"/>
</dbReference>
<evidence type="ECO:0000313" key="2">
    <source>
        <dbReference type="EMBL" id="EXB96530.1"/>
    </source>
</evidence>
<gene>
    <name evidence="2" type="ORF">L484_011240</name>
</gene>
<evidence type="ECO:0000256" key="1">
    <source>
        <dbReference type="SAM" id="MobiDB-lite"/>
    </source>
</evidence>
<proteinExistence type="predicted"/>
<evidence type="ECO:0000313" key="3">
    <source>
        <dbReference type="Proteomes" id="UP000030645"/>
    </source>
</evidence>
<dbReference type="EMBL" id="KE345243">
    <property type="protein sequence ID" value="EXB96530.1"/>
    <property type="molecule type" value="Genomic_DNA"/>
</dbReference>
<keyword evidence="3" id="KW-1185">Reference proteome</keyword>
<reference evidence="3" key="1">
    <citation type="submission" date="2013-01" db="EMBL/GenBank/DDBJ databases">
        <title>Draft Genome Sequence of a Mulberry Tree, Morus notabilis C.K. Schneid.</title>
        <authorList>
            <person name="He N."/>
            <person name="Zhao S."/>
        </authorList>
    </citation>
    <scope>NUCLEOTIDE SEQUENCE</scope>
</reference>
<sequence>MGYDQKIYERRKKKNNGSTDTVRKPFDELADELKIEILRRIPTNIVADLAYVSKSRFRLITVFCFPKMITSGLPYGGIMLRQLEAPPSPRPVQMLFTLCKVADGVKCPGYRVRYTLSSCNGLHLFCCYNVVAAAAAAEGNSRSETSDSYYVLNLVTYQHVVVASTCVTSLDQTYAAIAYDASESCFFRIVQFQDGQRSSIFEHGHGIEEMLHKIKCLHNELKSAPPSLLLP</sequence>
<organism evidence="2 3">
    <name type="scientific">Morus notabilis</name>
    <dbReference type="NCBI Taxonomy" id="981085"/>
    <lineage>
        <taxon>Eukaryota</taxon>
        <taxon>Viridiplantae</taxon>
        <taxon>Streptophyta</taxon>
        <taxon>Embryophyta</taxon>
        <taxon>Tracheophyta</taxon>
        <taxon>Spermatophyta</taxon>
        <taxon>Magnoliopsida</taxon>
        <taxon>eudicotyledons</taxon>
        <taxon>Gunneridae</taxon>
        <taxon>Pentapetalae</taxon>
        <taxon>rosids</taxon>
        <taxon>fabids</taxon>
        <taxon>Rosales</taxon>
        <taxon>Moraceae</taxon>
        <taxon>Moreae</taxon>
        <taxon>Morus</taxon>
    </lineage>
</organism>
<name>W9SAV4_9ROSA</name>
<protein>
    <recommendedName>
        <fullName evidence="4">F-box protein</fullName>
    </recommendedName>
</protein>
<feature type="region of interest" description="Disordered" evidence="1">
    <location>
        <begin position="1"/>
        <end position="20"/>
    </location>
</feature>
<evidence type="ECO:0008006" key="4">
    <source>
        <dbReference type="Google" id="ProtNLM"/>
    </source>
</evidence>
<accession>W9SAV4</accession>